<accession>A0ABV2JFS8</accession>
<evidence type="ECO:0000313" key="2">
    <source>
        <dbReference type="Proteomes" id="UP001549037"/>
    </source>
</evidence>
<dbReference type="Gene3D" id="3.40.50.880">
    <property type="match status" value="1"/>
</dbReference>
<dbReference type="SUPFAM" id="SSF52317">
    <property type="entry name" value="Class I glutamine amidotransferase-like"/>
    <property type="match status" value="1"/>
</dbReference>
<dbReference type="EMBL" id="JBEPLN010000020">
    <property type="protein sequence ID" value="MET3634624.1"/>
    <property type="molecule type" value="Genomic_DNA"/>
</dbReference>
<dbReference type="InterPro" id="IPR029062">
    <property type="entry name" value="Class_I_gatase-like"/>
</dbReference>
<proteinExistence type="predicted"/>
<keyword evidence="2" id="KW-1185">Reference proteome</keyword>
<dbReference type="InterPro" id="IPR011697">
    <property type="entry name" value="Peptidase_C26"/>
</dbReference>
<dbReference type="RefSeq" id="WP_354369121.1">
    <property type="nucleotide sequence ID" value="NZ_JBEPLN010000020.1"/>
</dbReference>
<dbReference type="PROSITE" id="PS51273">
    <property type="entry name" value="GATASE_TYPE_1"/>
    <property type="match status" value="1"/>
</dbReference>
<name>A0ABV2JFS8_9STRE</name>
<protein>
    <submittedName>
        <fullName evidence="1">Glutamine amidotransferase</fullName>
    </submittedName>
</protein>
<organism evidence="1 2">
    <name type="scientific">Streptococcus porcorum</name>
    <dbReference type="NCBI Taxonomy" id="701526"/>
    <lineage>
        <taxon>Bacteria</taxon>
        <taxon>Bacillati</taxon>
        <taxon>Bacillota</taxon>
        <taxon>Bacilli</taxon>
        <taxon>Lactobacillales</taxon>
        <taxon>Streptococcaceae</taxon>
        <taxon>Streptococcus</taxon>
    </lineage>
</organism>
<sequence length="230" mass="25623">MKKPIIGITGNETNQLDPNKAITRTFASKAFSEAVKEAGGIPIILPIGDIAIAKDYVDMIDKLIITGGQNVLPDYYGEEQTINSDDYHRERDEFELALVAEAIKQNKPIFSVCRGTQLVNVAMGGTLEQSIKNHWQSELGSQTTHEISVLKNSELANIFGSKNSINSFHRQAIKDLAPSLEVIAVDPKDNTIEAVRSNKIAYLGVQWHPELLIQEKNENFKLFQYVVNEL</sequence>
<evidence type="ECO:0000313" key="1">
    <source>
        <dbReference type="EMBL" id="MET3634624.1"/>
    </source>
</evidence>
<gene>
    <name evidence="1" type="ORF">ABID28_001270</name>
</gene>
<dbReference type="PANTHER" id="PTHR43235:SF1">
    <property type="entry name" value="GLUTAMINE AMIDOTRANSFERASE PB2B2.05-RELATED"/>
    <property type="match status" value="1"/>
</dbReference>
<dbReference type="CDD" id="cd01745">
    <property type="entry name" value="GATase1_2"/>
    <property type="match status" value="1"/>
</dbReference>
<dbReference type="Proteomes" id="UP001549037">
    <property type="component" value="Unassembled WGS sequence"/>
</dbReference>
<comment type="caution">
    <text evidence="1">The sequence shown here is derived from an EMBL/GenBank/DDBJ whole genome shotgun (WGS) entry which is preliminary data.</text>
</comment>
<dbReference type="PANTHER" id="PTHR43235">
    <property type="entry name" value="GLUTAMINE AMIDOTRANSFERASE PB2B2.05-RELATED"/>
    <property type="match status" value="1"/>
</dbReference>
<reference evidence="1 2" key="1">
    <citation type="submission" date="2024-06" db="EMBL/GenBank/DDBJ databases">
        <title>Genomic Encyclopedia of Type Strains, Phase IV (KMG-IV): sequencing the most valuable type-strain genomes for metagenomic binning, comparative biology and taxonomic classification.</title>
        <authorList>
            <person name="Goeker M."/>
        </authorList>
    </citation>
    <scope>NUCLEOTIDE SEQUENCE [LARGE SCALE GENOMIC DNA]</scope>
    <source>
        <strain evidence="1 2">DSM 28302</strain>
    </source>
</reference>
<dbReference type="InterPro" id="IPR044668">
    <property type="entry name" value="PuuD-like"/>
</dbReference>
<keyword evidence="1" id="KW-0315">Glutamine amidotransferase</keyword>
<dbReference type="Pfam" id="PF07722">
    <property type="entry name" value="Peptidase_C26"/>
    <property type="match status" value="1"/>
</dbReference>